<feature type="transmembrane region" description="Helical" evidence="1">
    <location>
        <begin position="142"/>
        <end position="159"/>
    </location>
</feature>
<organism evidence="3 4">
    <name type="scientific">Afipia massiliensis</name>
    <dbReference type="NCBI Taxonomy" id="211460"/>
    <lineage>
        <taxon>Bacteria</taxon>
        <taxon>Pseudomonadati</taxon>
        <taxon>Pseudomonadota</taxon>
        <taxon>Alphaproteobacteria</taxon>
        <taxon>Hyphomicrobiales</taxon>
        <taxon>Nitrobacteraceae</taxon>
        <taxon>Afipia</taxon>
    </lineage>
</organism>
<feature type="domain" description="GYF" evidence="2">
    <location>
        <begin position="6"/>
        <end position="55"/>
    </location>
</feature>
<keyword evidence="1" id="KW-0472">Membrane</keyword>
<reference evidence="3" key="1">
    <citation type="submission" date="2019-04" db="EMBL/GenBank/DDBJ databases">
        <title>Whole genome sequencing of cave bacteria.</title>
        <authorList>
            <person name="Gan H.M."/>
            <person name="Barton H."/>
            <person name="Savka M.A."/>
        </authorList>
    </citation>
    <scope>NUCLEOTIDE SEQUENCE [LARGE SCALE GENOMIC DNA]</scope>
    <source>
        <strain evidence="3">LC387</strain>
    </source>
</reference>
<evidence type="ECO:0000259" key="2">
    <source>
        <dbReference type="Pfam" id="PF14237"/>
    </source>
</evidence>
<dbReference type="Pfam" id="PF14237">
    <property type="entry name" value="GYF_2"/>
    <property type="match status" value="1"/>
</dbReference>
<name>A0A4U6BLX6_9BRAD</name>
<keyword evidence="1" id="KW-1133">Transmembrane helix</keyword>
<accession>A0A4U6BLX6</accession>
<evidence type="ECO:0000313" key="4">
    <source>
        <dbReference type="Proteomes" id="UP000034832"/>
    </source>
</evidence>
<feature type="transmembrane region" description="Helical" evidence="1">
    <location>
        <begin position="204"/>
        <end position="232"/>
    </location>
</feature>
<gene>
    <name evidence="3" type="ORF">YH63_007370</name>
</gene>
<evidence type="ECO:0000313" key="3">
    <source>
        <dbReference type="EMBL" id="TKT71242.1"/>
    </source>
</evidence>
<keyword evidence="4" id="KW-1185">Reference proteome</keyword>
<dbReference type="AlphaFoldDB" id="A0A4U6BLX6"/>
<sequence>MPGRSWFVAAGDKQEGPYSEDEFRDLITRGNIRPDTYVWADGMQDWQYAGDIPGLLSPGRAPPLIPRPGASAPSANGDQSGGSLSIEISIWEMLGRALVFLIGFLLIIPAPWVAASFYGWIISRIHVPQRGYLGFTGNPLDIWYVFIGLALLTYVGGVTDIPYLSYLLFPLQAYLSWLTVRWVVANITAEGQPLQLSFDGSPWIYIGWYLLLALSFITIIGWAWVLTAWMRWTCSNIAGTRRAISFNATGLETLWRTLVFSIGSVLIIPIPWVMGWYTRWYVSQFSASERLS</sequence>
<dbReference type="Proteomes" id="UP000034832">
    <property type="component" value="Unassembled WGS sequence"/>
</dbReference>
<protein>
    <submittedName>
        <fullName evidence="3">DUF4339 domain-containing protein</fullName>
    </submittedName>
</protein>
<dbReference type="InterPro" id="IPR025640">
    <property type="entry name" value="GYF_2"/>
</dbReference>
<evidence type="ECO:0000256" key="1">
    <source>
        <dbReference type="SAM" id="Phobius"/>
    </source>
</evidence>
<comment type="caution">
    <text evidence="3">The sequence shown here is derived from an EMBL/GenBank/DDBJ whole genome shotgun (WGS) entry which is preliminary data.</text>
</comment>
<dbReference type="EMBL" id="LBIA02000001">
    <property type="protein sequence ID" value="TKT71242.1"/>
    <property type="molecule type" value="Genomic_DNA"/>
</dbReference>
<keyword evidence="1" id="KW-0812">Transmembrane</keyword>
<dbReference type="OrthoDB" id="198456at2"/>
<dbReference type="RefSeq" id="WP_046828161.1">
    <property type="nucleotide sequence ID" value="NZ_LBIA02000001.1"/>
</dbReference>
<feature type="transmembrane region" description="Helical" evidence="1">
    <location>
        <begin position="98"/>
        <end position="122"/>
    </location>
</feature>
<feature type="transmembrane region" description="Helical" evidence="1">
    <location>
        <begin position="253"/>
        <end position="274"/>
    </location>
</feature>
<proteinExistence type="predicted"/>
<dbReference type="STRING" id="211460.YH63_11575"/>